<keyword evidence="7" id="KW-1185">Reference proteome</keyword>
<dbReference type="GO" id="GO:0005737">
    <property type="term" value="C:cytoplasm"/>
    <property type="evidence" value="ECO:0007669"/>
    <property type="project" value="UniProtKB-SubCell"/>
</dbReference>
<dbReference type="PANTHER" id="PTHR20919:SF0">
    <property type="entry name" value="HOMOSERINE O-SUCCINYLTRANSFERASE"/>
    <property type="match status" value="1"/>
</dbReference>
<protein>
    <recommendedName>
        <fullName evidence="4">Homoserine O-acetyltransferase</fullName>
        <shortName evidence="4">HAT</shortName>
        <ecNumber evidence="4">2.3.1.31</ecNumber>
    </recommendedName>
    <alternativeName>
        <fullName evidence="4">Homoserine transacetylase</fullName>
        <shortName evidence="4">HTA</shortName>
    </alternativeName>
</protein>
<feature type="active site" description="Acyl-thioester intermediate" evidence="4 5">
    <location>
        <position position="141"/>
    </location>
</feature>
<dbReference type="GO" id="GO:0008899">
    <property type="term" value="F:homoserine O-succinyltransferase activity"/>
    <property type="evidence" value="ECO:0007669"/>
    <property type="project" value="UniProtKB-UniRule"/>
</dbReference>
<comment type="similarity">
    <text evidence="4">Belongs to the MetA family.</text>
</comment>
<name>A0AAW9RHQ3_9HYPH</name>
<dbReference type="AlphaFoldDB" id="A0AAW9RHQ3"/>
<keyword evidence="3 4" id="KW-0012">Acyltransferase</keyword>
<comment type="caution">
    <text evidence="4">Lacks conserved residue(s) required for the propagation of feature annotation.</text>
</comment>
<evidence type="ECO:0000313" key="6">
    <source>
        <dbReference type="EMBL" id="MEJ8571450.1"/>
    </source>
</evidence>
<comment type="function">
    <text evidence="4">Transfers an acetyl group from acetyl-CoA to L-homoserine, forming acetyl-L-homoserine.</text>
</comment>
<proteinExistence type="inferred from homology"/>
<keyword evidence="4" id="KW-0486">Methionine biosynthesis</keyword>
<evidence type="ECO:0000256" key="2">
    <source>
        <dbReference type="ARBA" id="ARBA00022679"/>
    </source>
</evidence>
<evidence type="ECO:0000256" key="4">
    <source>
        <dbReference type="HAMAP-Rule" id="MF_00295"/>
    </source>
</evidence>
<dbReference type="EMBL" id="JAZHOF010000003">
    <property type="protein sequence ID" value="MEJ8571450.1"/>
    <property type="molecule type" value="Genomic_DNA"/>
</dbReference>
<comment type="catalytic activity">
    <reaction evidence="4">
        <text>L-homoserine + acetyl-CoA = O-acetyl-L-homoserine + CoA</text>
        <dbReference type="Rhea" id="RHEA:13701"/>
        <dbReference type="ChEBI" id="CHEBI:57287"/>
        <dbReference type="ChEBI" id="CHEBI:57288"/>
        <dbReference type="ChEBI" id="CHEBI:57476"/>
        <dbReference type="ChEBI" id="CHEBI:57716"/>
        <dbReference type="EC" id="2.3.1.31"/>
    </reaction>
</comment>
<comment type="pathway">
    <text evidence="4">Amino-acid biosynthesis; L-methionine biosynthesis via de novo pathway; O-acetyl-L-homoserine from L-homoserine: step 1/1.</text>
</comment>
<dbReference type="InterPro" id="IPR033752">
    <property type="entry name" value="MetA_family"/>
</dbReference>
<evidence type="ECO:0000256" key="1">
    <source>
        <dbReference type="ARBA" id="ARBA00022605"/>
    </source>
</evidence>
<sequence>MTIILPPGLPAARKLRAEGVAVRHSQSAPLGAEPLRVLLINLMPDKPVTETQFARLLGGSRHPVELTLSVPDRHEWRHTDAGHIGRFYVPLRDALDGGPDALVVTGAPVETLAFEAVDYWPDIRDILDWADRSVLPSMFVCWAAQAALYHRYGVPKRDLPCKRFGVYRHALYGGTGLTAGLGYEMLMPVSRHTETRCADLPSDAGLRVSAASAEAGIGLVEDSGRHAAYLFNHPEYDPITLAAEYVRDLAAGRSQAPPENCSLEPDPGGTCAWRTSARRLYANWLDQAARHRDVRRKTRRTVGPRPAAAAIGLLRHVSGTGCT</sequence>
<evidence type="ECO:0000313" key="7">
    <source>
        <dbReference type="Proteomes" id="UP001378188"/>
    </source>
</evidence>
<accession>A0AAW9RHQ3</accession>
<gene>
    <name evidence="4" type="primary">metAA</name>
    <name evidence="6" type="ORF">V3328_08200</name>
</gene>
<dbReference type="PANTHER" id="PTHR20919">
    <property type="entry name" value="HOMOSERINE O-SUCCINYLTRANSFERASE"/>
    <property type="match status" value="1"/>
</dbReference>
<dbReference type="SUPFAM" id="SSF52317">
    <property type="entry name" value="Class I glutamine amidotransferase-like"/>
    <property type="match status" value="1"/>
</dbReference>
<dbReference type="Gene3D" id="3.40.50.880">
    <property type="match status" value="1"/>
</dbReference>
<comment type="subcellular location">
    <subcellularLocation>
        <location evidence="4">Cytoplasm</location>
    </subcellularLocation>
</comment>
<dbReference type="GO" id="GO:0009086">
    <property type="term" value="P:methionine biosynthetic process"/>
    <property type="evidence" value="ECO:0007669"/>
    <property type="project" value="UniProtKB-UniRule"/>
</dbReference>
<evidence type="ECO:0000256" key="5">
    <source>
        <dbReference type="PIRSR" id="PIRSR000450-1"/>
    </source>
</evidence>
<feature type="binding site" evidence="4">
    <location>
        <position position="247"/>
    </location>
    <ligand>
        <name>substrate</name>
    </ligand>
</feature>
<dbReference type="InterPro" id="IPR029062">
    <property type="entry name" value="Class_I_gatase-like"/>
</dbReference>
<comment type="caution">
    <text evidence="6">The sequence shown here is derived from an EMBL/GenBank/DDBJ whole genome shotgun (WGS) entry which is preliminary data.</text>
</comment>
<dbReference type="Pfam" id="PF04204">
    <property type="entry name" value="HTS"/>
    <property type="match status" value="1"/>
</dbReference>
<dbReference type="HAMAP" id="MF_00295">
    <property type="entry name" value="MetA_acyltransf"/>
    <property type="match status" value="1"/>
</dbReference>
<feature type="active site" description="Proton acceptor" evidence="4">
    <location>
        <position position="233"/>
    </location>
</feature>
<dbReference type="PIRSF" id="PIRSF000450">
    <property type="entry name" value="H_ser_succinyltr"/>
    <property type="match status" value="1"/>
</dbReference>
<keyword evidence="1 4" id="KW-0028">Amino-acid biosynthesis</keyword>
<evidence type="ECO:0000256" key="3">
    <source>
        <dbReference type="ARBA" id="ARBA00023315"/>
    </source>
</evidence>
<organism evidence="6 7">
    <name type="scientific">Microbaculum marinum</name>
    <dbReference type="NCBI Taxonomy" id="1764581"/>
    <lineage>
        <taxon>Bacteria</taxon>
        <taxon>Pseudomonadati</taxon>
        <taxon>Pseudomonadota</taxon>
        <taxon>Alphaproteobacteria</taxon>
        <taxon>Hyphomicrobiales</taxon>
        <taxon>Tepidamorphaceae</taxon>
        <taxon>Microbaculum</taxon>
    </lineage>
</organism>
<feature type="site" description="Important for substrate specificity" evidence="4">
    <location>
        <position position="190"/>
    </location>
</feature>
<dbReference type="Proteomes" id="UP001378188">
    <property type="component" value="Unassembled WGS sequence"/>
</dbReference>
<reference evidence="6 7" key="1">
    <citation type="submission" date="2024-02" db="EMBL/GenBank/DDBJ databases">
        <title>Genome analysis and characterization of Microbaculum marinisediminis sp. nov., isolated from marine sediment.</title>
        <authorList>
            <person name="Du Z.-J."/>
            <person name="Ye Y.-Q."/>
            <person name="Zhang Z.-R."/>
            <person name="Yuan S.-M."/>
            <person name="Zhang X.-Y."/>
        </authorList>
    </citation>
    <scope>NUCLEOTIDE SEQUENCE [LARGE SCALE GENOMIC DNA]</scope>
    <source>
        <strain evidence="6 7">SDUM1044001</strain>
    </source>
</reference>
<dbReference type="EC" id="2.3.1.31" evidence="4"/>
<dbReference type="RefSeq" id="WP_340329151.1">
    <property type="nucleotide sequence ID" value="NZ_JAZHOF010000003.1"/>
</dbReference>
<feature type="binding site" evidence="4">
    <location>
        <position position="162"/>
    </location>
    <ligand>
        <name>substrate</name>
    </ligand>
</feature>
<dbReference type="GO" id="GO:0004414">
    <property type="term" value="F:homoserine O-acetyltransferase activity"/>
    <property type="evidence" value="ECO:0007669"/>
    <property type="project" value="UniProtKB-EC"/>
</dbReference>
<keyword evidence="4" id="KW-0963">Cytoplasm</keyword>
<keyword evidence="2 4" id="KW-0808">Transferase</keyword>
<feature type="binding site" evidence="4">
    <location>
        <position position="190"/>
    </location>
    <ligand>
        <name>substrate</name>
    </ligand>
</feature>
<feature type="site" description="Important for acyl-CoA specificity" evidence="4">
    <location>
        <position position="110"/>
    </location>
</feature>
<feature type="active site" evidence="4">
    <location>
        <position position="235"/>
    </location>
</feature>